<dbReference type="InterPro" id="IPR019734">
    <property type="entry name" value="TPR_rpt"/>
</dbReference>
<dbReference type="InterPro" id="IPR003540">
    <property type="entry name" value="ADP-ribosyltransferase"/>
</dbReference>
<feature type="domain" description="ADP ribosyltransferase" evidence="4">
    <location>
        <begin position="283"/>
        <end position="386"/>
    </location>
</feature>
<evidence type="ECO:0000256" key="3">
    <source>
        <dbReference type="PROSITE-ProRule" id="PRU00339"/>
    </source>
</evidence>
<accession>A0A816WGX6</accession>
<dbReference type="SMART" id="SM00028">
    <property type="entry name" value="TPR"/>
    <property type="match status" value="4"/>
</dbReference>
<organism evidence="5 7">
    <name type="scientific">Rotaria magnacalcarata</name>
    <dbReference type="NCBI Taxonomy" id="392030"/>
    <lineage>
        <taxon>Eukaryota</taxon>
        <taxon>Metazoa</taxon>
        <taxon>Spiralia</taxon>
        <taxon>Gnathifera</taxon>
        <taxon>Rotifera</taxon>
        <taxon>Eurotatoria</taxon>
        <taxon>Bdelloidea</taxon>
        <taxon>Philodinida</taxon>
        <taxon>Philodinidae</taxon>
        <taxon>Rotaria</taxon>
    </lineage>
</organism>
<dbReference type="AlphaFoldDB" id="A0A816WGX6"/>
<dbReference type="PROSITE" id="PS50005">
    <property type="entry name" value="TPR"/>
    <property type="match status" value="3"/>
</dbReference>
<dbReference type="Gene3D" id="3.90.176.10">
    <property type="entry name" value="Toxin ADP-ribosyltransferase, Chain A, domain 1"/>
    <property type="match status" value="1"/>
</dbReference>
<evidence type="ECO:0000256" key="2">
    <source>
        <dbReference type="ARBA" id="ARBA00022803"/>
    </source>
</evidence>
<dbReference type="Proteomes" id="UP000676336">
    <property type="component" value="Unassembled WGS sequence"/>
</dbReference>
<dbReference type="Pfam" id="PF03496">
    <property type="entry name" value="ADPrib_exo_Tox"/>
    <property type="match status" value="1"/>
</dbReference>
<dbReference type="Pfam" id="PF13424">
    <property type="entry name" value="TPR_12"/>
    <property type="match status" value="2"/>
</dbReference>
<name>A0A816WGX6_9BILA</name>
<gene>
    <name evidence="5" type="ORF">MBJ925_LOCUS28640</name>
    <name evidence="6" type="ORF">SMN809_LOCUS15581</name>
</gene>
<dbReference type="SUPFAM" id="SSF56399">
    <property type="entry name" value="ADP-ribosylation"/>
    <property type="match status" value="1"/>
</dbReference>
<evidence type="ECO:0000313" key="7">
    <source>
        <dbReference type="Proteomes" id="UP000663824"/>
    </source>
</evidence>
<feature type="repeat" description="TPR" evidence="3">
    <location>
        <begin position="537"/>
        <end position="570"/>
    </location>
</feature>
<dbReference type="Gene3D" id="1.25.40.10">
    <property type="entry name" value="Tetratricopeptide repeat domain"/>
    <property type="match status" value="2"/>
</dbReference>
<feature type="repeat" description="TPR" evidence="3">
    <location>
        <begin position="579"/>
        <end position="612"/>
    </location>
</feature>
<evidence type="ECO:0000313" key="6">
    <source>
        <dbReference type="EMBL" id="CAF4068037.1"/>
    </source>
</evidence>
<reference evidence="5" key="1">
    <citation type="submission" date="2021-02" db="EMBL/GenBank/DDBJ databases">
        <authorList>
            <person name="Nowell W R."/>
        </authorList>
    </citation>
    <scope>NUCLEOTIDE SEQUENCE</scope>
</reference>
<feature type="repeat" description="TPR" evidence="3">
    <location>
        <begin position="495"/>
        <end position="528"/>
    </location>
</feature>
<evidence type="ECO:0000256" key="1">
    <source>
        <dbReference type="ARBA" id="ARBA00022737"/>
    </source>
</evidence>
<dbReference type="PANTHER" id="PTHR45641">
    <property type="entry name" value="TETRATRICOPEPTIDE REPEAT PROTEIN (AFU_ORTHOLOGUE AFUA_6G03870)"/>
    <property type="match status" value="1"/>
</dbReference>
<keyword evidence="1" id="KW-0677">Repeat</keyword>
<dbReference type="EMBL" id="CAJNRE010015314">
    <property type="protein sequence ID" value="CAF2136193.1"/>
    <property type="molecule type" value="Genomic_DNA"/>
</dbReference>
<dbReference type="Pfam" id="PF13374">
    <property type="entry name" value="TPR_10"/>
    <property type="match status" value="1"/>
</dbReference>
<dbReference type="PROSITE" id="PS51996">
    <property type="entry name" value="TR_MART"/>
    <property type="match status" value="1"/>
</dbReference>
<evidence type="ECO:0000259" key="4">
    <source>
        <dbReference type="Pfam" id="PF03496"/>
    </source>
</evidence>
<protein>
    <recommendedName>
        <fullName evidence="4">ADP ribosyltransferase domain-containing protein</fullName>
    </recommendedName>
</protein>
<proteinExistence type="predicted"/>
<comment type="caution">
    <text evidence="5">The sequence shown here is derived from an EMBL/GenBank/DDBJ whole genome shotgun (WGS) entry which is preliminary data.</text>
</comment>
<keyword evidence="2 3" id="KW-0802">TPR repeat</keyword>
<dbReference type="GO" id="GO:0005576">
    <property type="term" value="C:extracellular region"/>
    <property type="evidence" value="ECO:0007669"/>
    <property type="project" value="InterPro"/>
</dbReference>
<evidence type="ECO:0000313" key="5">
    <source>
        <dbReference type="EMBL" id="CAF2136193.1"/>
    </source>
</evidence>
<dbReference type="EMBL" id="CAJOBI010006737">
    <property type="protein sequence ID" value="CAF4068037.1"/>
    <property type="molecule type" value="Genomic_DNA"/>
</dbReference>
<dbReference type="PANTHER" id="PTHR45641:SF19">
    <property type="entry name" value="NEPHROCYSTIN-3"/>
    <property type="match status" value="1"/>
</dbReference>
<dbReference type="InterPro" id="IPR011990">
    <property type="entry name" value="TPR-like_helical_dom_sf"/>
</dbReference>
<dbReference type="Proteomes" id="UP000663824">
    <property type="component" value="Unassembled WGS sequence"/>
</dbReference>
<sequence length="634" mass="74351">MAEAIEPMNRRRNNFTFNQSLIDRIRQSQNNFKLIWFDPNIKPEDVTKKTEELRVINDHINVFVHLEKCMEFIKSIKSEKLFLITSGAQAPEILSQVLHLDQVDSVFIFCMVKDRHEHLLTEYNKIIGIYTRFDDLCKSIEEELDNFNKRIETFSCFEKDEQSTKDLSKESAKFLWYQLFNYVIARLPRNQQAKEQMIQLCKDYYHGNKKEMEHIQEFEEKYRSENAINWYSKNGFLYKILNKVLRIESVELIHAFRFFIGDLSENLRCQHDKIFLSKEKILILYRGFALDTKEFDRLKQSQGKLISTNGYFSTSRNESKAREYANKSTKRNDVVRVLFHIEIDIEKIDKDIIFADIAELSDNPAEAEVLFDINACFEIKSFQEDKPFQVIKMKLSNEGQKITKKFVESTNKEIEGTSNSIVIGRLLCDLGEHDESQKYFEQLLDSSTDEDRAWIEFNIGRALDCKGQLKEAEKYYIRAYNRMIEDGPKRFKDAAHVLNSRGDVNYRHEKYDEALKYNQMALEIQEKCCPSDHVDIAKSLMNIGKNLTRQEKHDKALDYFQQASTVLEKCSPSSSVDLADTLNSIGIYHETQKNPKMALDYFKRALTLNAKFLPVDHKSVQKTKDAISRLNATK</sequence>
<dbReference type="SUPFAM" id="SSF48452">
    <property type="entry name" value="TPR-like"/>
    <property type="match status" value="1"/>
</dbReference>